<dbReference type="AlphaFoldDB" id="A0AAW1V334"/>
<evidence type="ECO:0000313" key="3">
    <source>
        <dbReference type="Proteomes" id="UP001431783"/>
    </source>
</evidence>
<keyword evidence="3" id="KW-1185">Reference proteome</keyword>
<dbReference type="Proteomes" id="UP001431783">
    <property type="component" value="Unassembled WGS sequence"/>
</dbReference>
<keyword evidence="1" id="KW-1133">Transmembrane helix</keyword>
<accession>A0AAW1V334</accession>
<gene>
    <name evidence="2" type="ORF">WA026_022356</name>
</gene>
<protein>
    <submittedName>
        <fullName evidence="2">Uncharacterized protein</fullName>
    </submittedName>
</protein>
<comment type="caution">
    <text evidence="2">The sequence shown here is derived from an EMBL/GenBank/DDBJ whole genome shotgun (WGS) entry which is preliminary data.</text>
</comment>
<keyword evidence="1" id="KW-0472">Membrane</keyword>
<feature type="transmembrane region" description="Helical" evidence="1">
    <location>
        <begin position="6"/>
        <end position="23"/>
    </location>
</feature>
<reference evidence="2 3" key="1">
    <citation type="submission" date="2023-03" db="EMBL/GenBank/DDBJ databases">
        <title>Genome insight into feeding habits of ladybird beetles.</title>
        <authorList>
            <person name="Li H.-S."/>
            <person name="Huang Y.-H."/>
            <person name="Pang H."/>
        </authorList>
    </citation>
    <scope>NUCLEOTIDE SEQUENCE [LARGE SCALE GENOMIC DNA]</scope>
    <source>
        <strain evidence="2">SYSU_2023b</strain>
        <tissue evidence="2">Whole body</tissue>
    </source>
</reference>
<name>A0AAW1V334_9CUCU</name>
<keyword evidence="1" id="KW-0812">Transmembrane</keyword>
<evidence type="ECO:0000256" key="1">
    <source>
        <dbReference type="SAM" id="Phobius"/>
    </source>
</evidence>
<sequence>MIHEPIFYILNILARPLLVWTWSKEHCNKCKDNLRHHPRFQGTLLVFFFGTGGGADFASASSIFGIEVNNNTVGFLRGFLIPCSATYIPFGTGNSTLIGTLKFMP</sequence>
<organism evidence="2 3">
    <name type="scientific">Henosepilachna vigintioctopunctata</name>
    <dbReference type="NCBI Taxonomy" id="420089"/>
    <lineage>
        <taxon>Eukaryota</taxon>
        <taxon>Metazoa</taxon>
        <taxon>Ecdysozoa</taxon>
        <taxon>Arthropoda</taxon>
        <taxon>Hexapoda</taxon>
        <taxon>Insecta</taxon>
        <taxon>Pterygota</taxon>
        <taxon>Neoptera</taxon>
        <taxon>Endopterygota</taxon>
        <taxon>Coleoptera</taxon>
        <taxon>Polyphaga</taxon>
        <taxon>Cucujiformia</taxon>
        <taxon>Coccinelloidea</taxon>
        <taxon>Coccinellidae</taxon>
        <taxon>Epilachninae</taxon>
        <taxon>Epilachnini</taxon>
        <taxon>Henosepilachna</taxon>
    </lineage>
</organism>
<evidence type="ECO:0000313" key="2">
    <source>
        <dbReference type="EMBL" id="KAK9887421.1"/>
    </source>
</evidence>
<proteinExistence type="predicted"/>
<feature type="transmembrane region" description="Helical" evidence="1">
    <location>
        <begin position="44"/>
        <end position="66"/>
    </location>
</feature>
<dbReference type="EMBL" id="JARQZJ010000109">
    <property type="protein sequence ID" value="KAK9887421.1"/>
    <property type="molecule type" value="Genomic_DNA"/>
</dbReference>